<evidence type="ECO:0000256" key="1">
    <source>
        <dbReference type="SAM" id="MobiDB-lite"/>
    </source>
</evidence>
<organism evidence="2 3">
    <name type="scientific">Psilocybe cf. subviscida</name>
    <dbReference type="NCBI Taxonomy" id="2480587"/>
    <lineage>
        <taxon>Eukaryota</taxon>
        <taxon>Fungi</taxon>
        <taxon>Dikarya</taxon>
        <taxon>Basidiomycota</taxon>
        <taxon>Agaricomycotina</taxon>
        <taxon>Agaricomycetes</taxon>
        <taxon>Agaricomycetidae</taxon>
        <taxon>Agaricales</taxon>
        <taxon>Agaricineae</taxon>
        <taxon>Strophariaceae</taxon>
        <taxon>Psilocybe</taxon>
    </lineage>
</organism>
<reference evidence="2 3" key="1">
    <citation type="journal article" date="2020" name="ISME J.">
        <title>Uncovering the hidden diversity of litter-decomposition mechanisms in mushroom-forming fungi.</title>
        <authorList>
            <person name="Floudas D."/>
            <person name="Bentzer J."/>
            <person name="Ahren D."/>
            <person name="Johansson T."/>
            <person name="Persson P."/>
            <person name="Tunlid A."/>
        </authorList>
    </citation>
    <scope>NUCLEOTIDE SEQUENCE [LARGE SCALE GENOMIC DNA]</scope>
    <source>
        <strain evidence="2 3">CBS 101986</strain>
    </source>
</reference>
<dbReference type="OrthoDB" id="3065347at2759"/>
<keyword evidence="3" id="KW-1185">Reference proteome</keyword>
<name>A0A8H5F6R1_9AGAR</name>
<comment type="caution">
    <text evidence="2">The sequence shown here is derived from an EMBL/GenBank/DDBJ whole genome shotgun (WGS) entry which is preliminary data.</text>
</comment>
<gene>
    <name evidence="2" type="ORF">D9619_010100</name>
</gene>
<evidence type="ECO:0000313" key="3">
    <source>
        <dbReference type="Proteomes" id="UP000567179"/>
    </source>
</evidence>
<sequence>MPELGPNSFIAQPDTTKLPPENQRGAGRDATMAVASEPLDNCDGADPITVDTHNQTDSQSPFVMDISGHFELDSFLPIAKALPSILRHGGLGGIARWGPYYFEGAPAPEDAEKLRAFVTKIEGFTLNKAALKGISFSMLLHLSGMRNWPGPFFPALKTLRILDCDNATLQVLSLFLSPSLETVEVTVGHQWDDGSYETLDSFLATISALAPRLACFKHTPLDSTSWALYEPLKPDCSPFQHVRSLHLERVAVWEWQSMQALGELDSLDNLTLITVSTFSYRGRAPRSTDGAQWDILMDCAPYDSPASFGCKKLKILNVSGHVEFLRDFLGYIGSNELQKLSIELLSTSGEPASPEELKEELLAQTHNSAERFLMFQEDTTSLIRASGITFTFQNEDEFFCHLIDKATEKWTQLKAIAIQATEVPREHFMSAETIRRALALASLEHLEISEWVIDHDLGNIIDEVYTPSKSSLKIFHLPTTASMNRSTRGIPWVTLSKLAKAFPHLVSFRGYLQREISRVPDYTFVPRPQPNFNTNILTLGDGPISWDNDGNPNYLLRVGLYIFSLFPNVKEIHAAEEADDKVGAAHNWEQIKQLVRMCQTSTRIVGHPGQ</sequence>
<feature type="region of interest" description="Disordered" evidence="1">
    <location>
        <begin position="1"/>
        <end position="29"/>
    </location>
</feature>
<evidence type="ECO:0000313" key="2">
    <source>
        <dbReference type="EMBL" id="KAF5325288.1"/>
    </source>
</evidence>
<accession>A0A8H5F6R1</accession>
<dbReference type="Proteomes" id="UP000567179">
    <property type="component" value="Unassembled WGS sequence"/>
</dbReference>
<dbReference type="EMBL" id="JAACJJ010000015">
    <property type="protein sequence ID" value="KAF5325288.1"/>
    <property type="molecule type" value="Genomic_DNA"/>
</dbReference>
<dbReference type="AlphaFoldDB" id="A0A8H5F6R1"/>
<protein>
    <submittedName>
        <fullName evidence="2">Uncharacterized protein</fullName>
    </submittedName>
</protein>
<proteinExistence type="predicted"/>